<keyword evidence="2 4" id="KW-0548">Nucleotidyltransferase</keyword>
<dbReference type="PANTHER" id="PTHR43584:SF8">
    <property type="entry name" value="N-ACETYLMURAMATE ALPHA-1-PHOSPHATE URIDYLYLTRANSFERASE"/>
    <property type="match status" value="1"/>
</dbReference>
<name>A0A2P1PVV1_9GAMM</name>
<evidence type="ECO:0000313" key="4">
    <source>
        <dbReference type="EMBL" id="AVP98976.1"/>
    </source>
</evidence>
<protein>
    <submittedName>
        <fullName evidence="4">Mannose-1-phosphate guanylyltransferase</fullName>
    </submittedName>
</protein>
<dbReference type="InterPro" id="IPR005835">
    <property type="entry name" value="NTP_transferase_dom"/>
</dbReference>
<keyword evidence="1 4" id="KW-0808">Transferase</keyword>
<dbReference type="SUPFAM" id="SSF53448">
    <property type="entry name" value="Nucleotide-diphospho-sugar transferases"/>
    <property type="match status" value="1"/>
</dbReference>
<keyword evidence="5" id="KW-1185">Reference proteome</keyword>
<accession>A0A2P1PVV1</accession>
<evidence type="ECO:0000313" key="5">
    <source>
        <dbReference type="Proteomes" id="UP000241074"/>
    </source>
</evidence>
<dbReference type="KEGG" id="xba:C7S18_18140"/>
<dbReference type="EMBL" id="CP027860">
    <property type="protein sequence ID" value="AVP98976.1"/>
    <property type="molecule type" value="Genomic_DNA"/>
</dbReference>
<dbReference type="AlphaFoldDB" id="A0A2P1PVV1"/>
<dbReference type="InterPro" id="IPR029044">
    <property type="entry name" value="Nucleotide-diphossugar_trans"/>
</dbReference>
<sequence>MRALILCAGLGERMRPLTWSNPKPLLRVGAQSLVQRHLERLAAIGVREAVINTAWLAHRFPESLGGEACGVRLQYSFEGSWPLETGGGIRAALPLLGEDPFICLNGDIWSEFPLGALPRTVDHSAHLLLRPLPPFRQAGPFESLATKLLPEQSAPHTFAGYAVYRPDRLQGLPHRGSIVDWWLQELAAQRISVDRYDGPWEDVGTVERLQVLQNQG</sequence>
<dbReference type="OrthoDB" id="9788272at2"/>
<evidence type="ECO:0000256" key="1">
    <source>
        <dbReference type="ARBA" id="ARBA00022679"/>
    </source>
</evidence>
<dbReference type="Proteomes" id="UP000241074">
    <property type="component" value="Chromosome"/>
</dbReference>
<dbReference type="Pfam" id="PF00483">
    <property type="entry name" value="NTP_transferase"/>
    <property type="match status" value="1"/>
</dbReference>
<dbReference type="InterPro" id="IPR050065">
    <property type="entry name" value="GlmU-like"/>
</dbReference>
<evidence type="ECO:0000259" key="3">
    <source>
        <dbReference type="Pfam" id="PF00483"/>
    </source>
</evidence>
<dbReference type="PANTHER" id="PTHR43584">
    <property type="entry name" value="NUCLEOTIDYL TRANSFERASE"/>
    <property type="match status" value="1"/>
</dbReference>
<proteinExistence type="predicted"/>
<feature type="domain" description="Nucleotidyl transferase" evidence="3">
    <location>
        <begin position="3"/>
        <end position="117"/>
    </location>
</feature>
<dbReference type="RefSeq" id="WP_106892895.1">
    <property type="nucleotide sequence ID" value="NZ_CP027860.1"/>
</dbReference>
<dbReference type="CDD" id="cd06422">
    <property type="entry name" value="NTP_transferase_like_1"/>
    <property type="match status" value="1"/>
</dbReference>
<dbReference type="GO" id="GO:0016779">
    <property type="term" value="F:nucleotidyltransferase activity"/>
    <property type="evidence" value="ECO:0007669"/>
    <property type="project" value="UniProtKB-KW"/>
</dbReference>
<reference evidence="4 5" key="2">
    <citation type="submission" date="2018-03" db="EMBL/GenBank/DDBJ databases">
        <authorList>
            <person name="Keele B.F."/>
        </authorList>
    </citation>
    <scope>NUCLEOTIDE SEQUENCE [LARGE SCALE GENOMIC DNA]</scope>
    <source>
        <strain evidence="4 5">D13</strain>
    </source>
</reference>
<organism evidence="4 5">
    <name type="scientific">Ahniella affigens</name>
    <dbReference type="NCBI Taxonomy" id="2021234"/>
    <lineage>
        <taxon>Bacteria</taxon>
        <taxon>Pseudomonadati</taxon>
        <taxon>Pseudomonadota</taxon>
        <taxon>Gammaproteobacteria</taxon>
        <taxon>Lysobacterales</taxon>
        <taxon>Rhodanobacteraceae</taxon>
        <taxon>Ahniella</taxon>
    </lineage>
</organism>
<evidence type="ECO:0000256" key="2">
    <source>
        <dbReference type="ARBA" id="ARBA00022695"/>
    </source>
</evidence>
<dbReference type="Gene3D" id="3.90.550.10">
    <property type="entry name" value="Spore Coat Polysaccharide Biosynthesis Protein SpsA, Chain A"/>
    <property type="match status" value="1"/>
</dbReference>
<reference evidence="4 5" key="1">
    <citation type="submission" date="2018-03" db="EMBL/GenBank/DDBJ databases">
        <title>Ahniella affigens gen. nov., sp. nov., a gammaproteobacterium isolated from sandy soil near a stream.</title>
        <authorList>
            <person name="Ko Y."/>
            <person name="Kim J.-H."/>
        </authorList>
    </citation>
    <scope>NUCLEOTIDE SEQUENCE [LARGE SCALE GENOMIC DNA]</scope>
    <source>
        <strain evidence="4 5">D13</strain>
    </source>
</reference>
<gene>
    <name evidence="4" type="ORF">C7S18_18140</name>
</gene>